<dbReference type="EMBL" id="SMLW01000678">
    <property type="protein sequence ID" value="MTI29108.1"/>
    <property type="molecule type" value="Genomic_DNA"/>
</dbReference>
<accession>A0ABW9RY08</accession>
<reference evidence="1 2" key="1">
    <citation type="submission" date="2019-02" db="EMBL/GenBank/DDBJ databases">
        <authorList>
            <person name="Goldberg S.R."/>
            <person name="Haltli B.A."/>
            <person name="Correa H."/>
            <person name="Russell K.G."/>
        </authorList>
    </citation>
    <scope>NUCLEOTIDE SEQUENCE [LARGE SCALE GENOMIC DNA]</scope>
    <source>
        <strain evidence="1 2">JCM 16186</strain>
    </source>
</reference>
<evidence type="ECO:0008006" key="3">
    <source>
        <dbReference type="Google" id="ProtNLM"/>
    </source>
</evidence>
<name>A0ABW9RY08_9BACT</name>
<dbReference type="RefSeq" id="WP_155177278.1">
    <property type="nucleotide sequence ID" value="NZ_BAAAFL010000010.1"/>
</dbReference>
<sequence length="81" mass="9468">MKESLFLERIERMDKLIQRRSAGRAEDLSKRLGISKRSVFNMLRIMKEDFHAPIVFDRSLNTYKYEAEGSIVAAFVAKEKT</sequence>
<evidence type="ECO:0000313" key="1">
    <source>
        <dbReference type="EMBL" id="MTI29108.1"/>
    </source>
</evidence>
<proteinExistence type="predicted"/>
<keyword evidence="2" id="KW-1185">Reference proteome</keyword>
<comment type="caution">
    <text evidence="1">The sequence shown here is derived from an EMBL/GenBank/DDBJ whole genome shotgun (WGS) entry which is preliminary data.</text>
</comment>
<organism evidence="1 2">
    <name type="scientific">Fulvivirga kasyanovii</name>
    <dbReference type="NCBI Taxonomy" id="396812"/>
    <lineage>
        <taxon>Bacteria</taxon>
        <taxon>Pseudomonadati</taxon>
        <taxon>Bacteroidota</taxon>
        <taxon>Cytophagia</taxon>
        <taxon>Cytophagales</taxon>
        <taxon>Fulvivirgaceae</taxon>
        <taxon>Fulvivirga</taxon>
    </lineage>
</organism>
<evidence type="ECO:0000313" key="2">
    <source>
        <dbReference type="Proteomes" id="UP000798808"/>
    </source>
</evidence>
<gene>
    <name evidence="1" type="ORF">E1163_29375</name>
</gene>
<protein>
    <recommendedName>
        <fullName evidence="3">HTH domain-containing protein</fullName>
    </recommendedName>
</protein>
<dbReference type="Proteomes" id="UP000798808">
    <property type="component" value="Unassembled WGS sequence"/>
</dbReference>